<keyword evidence="4 9" id="KW-0863">Zinc-finger</keyword>
<dbReference type="EMBL" id="JAUPFM010000014">
    <property type="protein sequence ID" value="KAK2830968.1"/>
    <property type="molecule type" value="Genomic_DNA"/>
</dbReference>
<evidence type="ECO:0000256" key="2">
    <source>
        <dbReference type="ARBA" id="ARBA00022723"/>
    </source>
</evidence>
<feature type="compositionally biased region" description="Basic and acidic residues" evidence="11">
    <location>
        <begin position="338"/>
        <end position="348"/>
    </location>
</feature>
<dbReference type="PANTHER" id="PTHR24394">
    <property type="entry name" value="ZINC FINGER PROTEIN"/>
    <property type="match status" value="1"/>
</dbReference>
<evidence type="ECO:0000256" key="10">
    <source>
        <dbReference type="SAM" id="Coils"/>
    </source>
</evidence>
<accession>A0AA88M8P3</accession>
<dbReference type="GO" id="GO:0005634">
    <property type="term" value="C:nucleus"/>
    <property type="evidence" value="ECO:0007669"/>
    <property type="project" value="UniProtKB-SubCell"/>
</dbReference>
<evidence type="ECO:0000256" key="6">
    <source>
        <dbReference type="ARBA" id="ARBA00023015"/>
    </source>
</evidence>
<dbReference type="Pfam" id="PF00096">
    <property type="entry name" value="zf-C2H2"/>
    <property type="match status" value="1"/>
</dbReference>
<dbReference type="InterPro" id="IPR036236">
    <property type="entry name" value="Znf_C2H2_sf"/>
</dbReference>
<proteinExistence type="predicted"/>
<feature type="coiled-coil region" evidence="10">
    <location>
        <begin position="61"/>
        <end position="88"/>
    </location>
</feature>
<dbReference type="PANTHER" id="PTHR24394:SF29">
    <property type="entry name" value="MYONEURIN"/>
    <property type="match status" value="1"/>
</dbReference>
<dbReference type="SUPFAM" id="SSF57667">
    <property type="entry name" value="beta-beta-alpha zinc fingers"/>
    <property type="match status" value="2"/>
</dbReference>
<keyword evidence="6" id="KW-0805">Transcription regulation</keyword>
<evidence type="ECO:0000256" key="7">
    <source>
        <dbReference type="ARBA" id="ARBA00023163"/>
    </source>
</evidence>
<dbReference type="Gene3D" id="3.30.160.60">
    <property type="entry name" value="Classic Zinc Finger"/>
    <property type="match status" value="3"/>
</dbReference>
<comment type="subcellular location">
    <subcellularLocation>
        <location evidence="1">Nucleus</location>
    </subcellularLocation>
</comment>
<evidence type="ECO:0000256" key="11">
    <source>
        <dbReference type="SAM" id="MobiDB-lite"/>
    </source>
</evidence>
<dbReference type="Proteomes" id="UP001187415">
    <property type="component" value="Unassembled WGS sequence"/>
</dbReference>
<sequence length="348" mass="38672">MSLTETASRCGLRALAESVSEQLRRVVDEVLGLLEKRSGGSGSSGGRLFPLLRDVLTERLATTAERIVGLLEREAEKYRRQLERQSRLLEAVLSPVVRLNRTDSIKSSKVRSSFPDENLVLETDSVHIPPAPPSAPSSDVSAAESDNDWRGSSGSLSSKHKNRIGTDKGQQSSDQRQQVACSNLPAAHCCVICRKTFCHKRSLLKHVEIHSDNLQHLCGVCGQHLKSSSSLLDHLSSHRETIAGCRTCEICGKMFQNMEMHMRSHTGVKPFSCDVCSKRFPRPGALRRHKKIHSRKDTDVCPVCGLTFPKTSCSMITSRPMTRTVEARERRRIVSTGKKSEMESRTLD</sequence>
<dbReference type="PROSITE" id="PS50157">
    <property type="entry name" value="ZINC_FINGER_C2H2_2"/>
    <property type="match status" value="3"/>
</dbReference>
<dbReference type="AlphaFoldDB" id="A0AA88M8P3"/>
<keyword evidence="7" id="KW-0804">Transcription</keyword>
<keyword evidence="14" id="KW-1185">Reference proteome</keyword>
<name>A0AA88M8P3_CHASR</name>
<dbReference type="FunFam" id="3.30.160.60:FF:001289">
    <property type="entry name" value="Zinc finger protein 574"/>
    <property type="match status" value="1"/>
</dbReference>
<dbReference type="PROSITE" id="PS00028">
    <property type="entry name" value="ZINC_FINGER_C2H2_1"/>
    <property type="match status" value="3"/>
</dbReference>
<evidence type="ECO:0000259" key="12">
    <source>
        <dbReference type="PROSITE" id="PS50157"/>
    </source>
</evidence>
<evidence type="ECO:0000256" key="1">
    <source>
        <dbReference type="ARBA" id="ARBA00004123"/>
    </source>
</evidence>
<dbReference type="GO" id="GO:0000981">
    <property type="term" value="F:DNA-binding transcription factor activity, RNA polymerase II-specific"/>
    <property type="evidence" value="ECO:0007669"/>
    <property type="project" value="TreeGrafter"/>
</dbReference>
<keyword evidence="8" id="KW-0539">Nucleus</keyword>
<evidence type="ECO:0000256" key="5">
    <source>
        <dbReference type="ARBA" id="ARBA00022833"/>
    </source>
</evidence>
<dbReference type="InterPro" id="IPR013087">
    <property type="entry name" value="Znf_C2H2_type"/>
</dbReference>
<feature type="region of interest" description="Disordered" evidence="11">
    <location>
        <begin position="321"/>
        <end position="348"/>
    </location>
</feature>
<keyword evidence="3" id="KW-0677">Repeat</keyword>
<evidence type="ECO:0000313" key="14">
    <source>
        <dbReference type="Proteomes" id="UP001187415"/>
    </source>
</evidence>
<feature type="region of interest" description="Disordered" evidence="11">
    <location>
        <begin position="123"/>
        <end position="173"/>
    </location>
</feature>
<evidence type="ECO:0000256" key="9">
    <source>
        <dbReference type="PROSITE-ProRule" id="PRU00042"/>
    </source>
</evidence>
<protein>
    <recommendedName>
        <fullName evidence="12">C2H2-type domain-containing protein</fullName>
    </recommendedName>
</protein>
<evidence type="ECO:0000256" key="8">
    <source>
        <dbReference type="ARBA" id="ARBA00023242"/>
    </source>
</evidence>
<evidence type="ECO:0000256" key="4">
    <source>
        <dbReference type="ARBA" id="ARBA00022771"/>
    </source>
</evidence>
<feature type="domain" description="C2H2-type" evidence="12">
    <location>
        <begin position="188"/>
        <end position="215"/>
    </location>
</feature>
<keyword evidence="10" id="KW-0175">Coiled coil</keyword>
<feature type="domain" description="C2H2-type" evidence="12">
    <location>
        <begin position="271"/>
        <end position="298"/>
    </location>
</feature>
<evidence type="ECO:0000313" key="13">
    <source>
        <dbReference type="EMBL" id="KAK2830968.1"/>
    </source>
</evidence>
<keyword evidence="2" id="KW-0479">Metal-binding</keyword>
<reference evidence="13" key="1">
    <citation type="submission" date="2023-07" db="EMBL/GenBank/DDBJ databases">
        <title>Chromosome-level Genome Assembly of Striped Snakehead (Channa striata).</title>
        <authorList>
            <person name="Liu H."/>
        </authorList>
    </citation>
    <scope>NUCLEOTIDE SEQUENCE</scope>
    <source>
        <strain evidence="13">Gz</strain>
        <tissue evidence="13">Muscle</tissue>
    </source>
</reference>
<evidence type="ECO:0000256" key="3">
    <source>
        <dbReference type="ARBA" id="ARBA00022737"/>
    </source>
</evidence>
<keyword evidence="5" id="KW-0862">Zinc</keyword>
<dbReference type="GO" id="GO:0008270">
    <property type="term" value="F:zinc ion binding"/>
    <property type="evidence" value="ECO:0007669"/>
    <property type="project" value="UniProtKB-KW"/>
</dbReference>
<feature type="domain" description="C2H2-type" evidence="12">
    <location>
        <begin position="243"/>
        <end position="270"/>
    </location>
</feature>
<comment type="caution">
    <text evidence="13">The sequence shown here is derived from an EMBL/GenBank/DDBJ whole genome shotgun (WGS) entry which is preliminary data.</text>
</comment>
<dbReference type="SMART" id="SM00355">
    <property type="entry name" value="ZnF_C2H2"/>
    <property type="match status" value="4"/>
</dbReference>
<organism evidence="13 14">
    <name type="scientific">Channa striata</name>
    <name type="common">Snakehead murrel</name>
    <name type="synonym">Ophicephalus striatus</name>
    <dbReference type="NCBI Taxonomy" id="64152"/>
    <lineage>
        <taxon>Eukaryota</taxon>
        <taxon>Metazoa</taxon>
        <taxon>Chordata</taxon>
        <taxon>Craniata</taxon>
        <taxon>Vertebrata</taxon>
        <taxon>Euteleostomi</taxon>
        <taxon>Actinopterygii</taxon>
        <taxon>Neopterygii</taxon>
        <taxon>Teleostei</taxon>
        <taxon>Neoteleostei</taxon>
        <taxon>Acanthomorphata</taxon>
        <taxon>Anabantaria</taxon>
        <taxon>Anabantiformes</taxon>
        <taxon>Channoidei</taxon>
        <taxon>Channidae</taxon>
        <taxon>Channa</taxon>
    </lineage>
</organism>
<gene>
    <name evidence="13" type="ORF">Q5P01_018899</name>
</gene>